<keyword evidence="3 9" id="KW-0812">Transmembrane</keyword>
<keyword evidence="4" id="KW-0732">Signal</keyword>
<dbReference type="SUPFAM" id="SSF52058">
    <property type="entry name" value="L domain-like"/>
    <property type="match status" value="1"/>
</dbReference>
<keyword evidence="5" id="KW-0677">Repeat</keyword>
<comment type="caution">
    <text evidence="11">The sequence shown here is derived from an EMBL/GenBank/DDBJ whole genome shotgun (WGS) entry which is preliminary data.</text>
</comment>
<dbReference type="Gene3D" id="3.30.200.20">
    <property type="entry name" value="Phosphorylase Kinase, domain 1"/>
    <property type="match status" value="1"/>
</dbReference>
<dbReference type="SUPFAM" id="SSF56112">
    <property type="entry name" value="Protein kinase-like (PK-like)"/>
    <property type="match status" value="1"/>
</dbReference>
<name>A0AAV7E3U8_ARIFI</name>
<feature type="transmembrane region" description="Helical" evidence="9">
    <location>
        <begin position="267"/>
        <end position="288"/>
    </location>
</feature>
<evidence type="ECO:0000256" key="6">
    <source>
        <dbReference type="ARBA" id="ARBA00022989"/>
    </source>
</evidence>
<dbReference type="AlphaFoldDB" id="A0AAV7E3U8"/>
<dbReference type="FunFam" id="3.80.10.10:FF:000400">
    <property type="entry name" value="Nuclear pore complex protein NUP107"/>
    <property type="match status" value="1"/>
</dbReference>
<comment type="subcellular location">
    <subcellularLocation>
        <location evidence="1">Membrane</location>
    </subcellularLocation>
</comment>
<dbReference type="GO" id="GO:0005524">
    <property type="term" value="F:ATP binding"/>
    <property type="evidence" value="ECO:0007669"/>
    <property type="project" value="InterPro"/>
</dbReference>
<dbReference type="InterPro" id="IPR011009">
    <property type="entry name" value="Kinase-like_dom_sf"/>
</dbReference>
<dbReference type="Proteomes" id="UP000825729">
    <property type="component" value="Unassembled WGS sequence"/>
</dbReference>
<dbReference type="InterPro" id="IPR050994">
    <property type="entry name" value="At_inactive_RLKs"/>
</dbReference>
<evidence type="ECO:0000256" key="5">
    <source>
        <dbReference type="ARBA" id="ARBA00022737"/>
    </source>
</evidence>
<evidence type="ECO:0000313" key="12">
    <source>
        <dbReference type="Proteomes" id="UP000825729"/>
    </source>
</evidence>
<feature type="transmembrane region" description="Helical" evidence="9">
    <location>
        <begin position="53"/>
        <end position="71"/>
    </location>
</feature>
<gene>
    <name evidence="11" type="ORF">H6P81_014935</name>
</gene>
<evidence type="ECO:0000256" key="4">
    <source>
        <dbReference type="ARBA" id="ARBA00022729"/>
    </source>
</evidence>
<evidence type="ECO:0000256" key="8">
    <source>
        <dbReference type="SAM" id="MobiDB-lite"/>
    </source>
</evidence>
<protein>
    <recommendedName>
        <fullName evidence="10">Protein kinase domain-containing protein</fullName>
    </recommendedName>
</protein>
<dbReference type="Gene3D" id="3.80.10.10">
    <property type="entry name" value="Ribonuclease Inhibitor"/>
    <property type="match status" value="1"/>
</dbReference>
<evidence type="ECO:0000256" key="7">
    <source>
        <dbReference type="ARBA" id="ARBA00023136"/>
    </source>
</evidence>
<evidence type="ECO:0000256" key="2">
    <source>
        <dbReference type="ARBA" id="ARBA00022614"/>
    </source>
</evidence>
<keyword evidence="12" id="KW-1185">Reference proteome</keyword>
<dbReference type="PROSITE" id="PS51450">
    <property type="entry name" value="LRR"/>
    <property type="match status" value="1"/>
</dbReference>
<keyword evidence="7 9" id="KW-0472">Membrane</keyword>
<sequence length="642" mass="71789">MSLPVNPNLTEKHSHHCMLSCLKGADTRLLANSTAQRYVMVWFESDPPIHPPWLMNILIILTLSFQICYGGESSETESLLKFLRTIDPSNILKVSTDASSPGPCSAHWVGVHCDMRTQRITEIKLENFNLSGKIDANSLCKLSSLQVFSLANNHIVGTIPESLSNCTSMTNLNLSTNLLHGELPTSLRHLKNLQSLDVSNNNLSGHIPNFIREIELSHLNFMNLADVGSMANTTIDAAMKMEVAPQPGSRSLESSATEKKPNETSLLYIYAFVIFGIASFSMFAYVTMRKAANLATEQQTQEKLCGPLTKIIIAETKEIKTEEEDPLKLIFSVEEKIRFKLEDLFGSTAELQGQTLISSLYKVILKDSTLLAVKRLSKLQVSVEEFRQTMSQVGNLNHPNLLPLVAHHSSLSEKLLVYRYQRNKSLLHLLESYAEGKRDFPWRFRLSIARGIVQGLDYIYRNVTHEIAPHGNLKLSNILLSDYGEALISDYGFQRFIDPKRAILYSSNGYTAPEKKLTEKADIYSLGVIFLALLTGKTVERSGLDLIKWVKAKVREEWTGEVLDREVNKAGKHWAFPLLNISLKCVDPLPDNRPTIGDVSDRIEEIANAQDDCSFSSTSSAESNHQDGSLLHMVIPELSETP</sequence>
<keyword evidence="6 9" id="KW-1133">Transmembrane helix</keyword>
<dbReference type="InterPro" id="IPR032675">
    <property type="entry name" value="LRR_dom_sf"/>
</dbReference>
<dbReference type="Pfam" id="PF13855">
    <property type="entry name" value="LRR_8"/>
    <property type="match status" value="1"/>
</dbReference>
<evidence type="ECO:0000256" key="3">
    <source>
        <dbReference type="ARBA" id="ARBA00022692"/>
    </source>
</evidence>
<reference evidence="11 12" key="1">
    <citation type="submission" date="2021-07" db="EMBL/GenBank/DDBJ databases">
        <title>The Aristolochia fimbriata genome: insights into angiosperm evolution, floral development and chemical biosynthesis.</title>
        <authorList>
            <person name="Jiao Y."/>
        </authorList>
    </citation>
    <scope>NUCLEOTIDE SEQUENCE [LARGE SCALE GENOMIC DNA]</scope>
    <source>
        <strain evidence="11">IBCAS-2021</strain>
        <tissue evidence="11">Leaf</tissue>
    </source>
</reference>
<dbReference type="PROSITE" id="PS50011">
    <property type="entry name" value="PROTEIN_KINASE_DOM"/>
    <property type="match status" value="1"/>
</dbReference>
<dbReference type="GO" id="GO:0016020">
    <property type="term" value="C:membrane"/>
    <property type="evidence" value="ECO:0007669"/>
    <property type="project" value="UniProtKB-SubCell"/>
</dbReference>
<proteinExistence type="predicted"/>
<dbReference type="PANTHER" id="PTHR48010:SF33">
    <property type="entry name" value="PROTEIN KINASE DOMAIN-CONTAINING PROTEIN"/>
    <property type="match status" value="1"/>
</dbReference>
<feature type="domain" description="Protein kinase" evidence="10">
    <location>
        <begin position="346"/>
        <end position="607"/>
    </location>
</feature>
<evidence type="ECO:0000256" key="9">
    <source>
        <dbReference type="SAM" id="Phobius"/>
    </source>
</evidence>
<feature type="region of interest" description="Disordered" evidence="8">
    <location>
        <begin position="614"/>
        <end position="642"/>
    </location>
</feature>
<dbReference type="PANTHER" id="PTHR48010">
    <property type="entry name" value="OS05G0588300 PROTEIN"/>
    <property type="match status" value="1"/>
</dbReference>
<dbReference type="Pfam" id="PF00069">
    <property type="entry name" value="Pkinase"/>
    <property type="match status" value="1"/>
</dbReference>
<keyword evidence="2" id="KW-0433">Leucine-rich repeat</keyword>
<accession>A0AAV7E3U8</accession>
<feature type="compositionally biased region" description="Polar residues" evidence="8">
    <location>
        <begin position="614"/>
        <end position="627"/>
    </location>
</feature>
<dbReference type="EMBL" id="JAINDJ010000006">
    <property type="protein sequence ID" value="KAG9443595.1"/>
    <property type="molecule type" value="Genomic_DNA"/>
</dbReference>
<evidence type="ECO:0000259" key="10">
    <source>
        <dbReference type="PROSITE" id="PS50011"/>
    </source>
</evidence>
<evidence type="ECO:0000256" key="1">
    <source>
        <dbReference type="ARBA" id="ARBA00004370"/>
    </source>
</evidence>
<dbReference type="InterPro" id="IPR000719">
    <property type="entry name" value="Prot_kinase_dom"/>
</dbReference>
<dbReference type="InterPro" id="IPR001611">
    <property type="entry name" value="Leu-rich_rpt"/>
</dbReference>
<dbReference type="Gene3D" id="1.10.510.10">
    <property type="entry name" value="Transferase(Phosphotransferase) domain 1"/>
    <property type="match status" value="1"/>
</dbReference>
<dbReference type="GO" id="GO:0004672">
    <property type="term" value="F:protein kinase activity"/>
    <property type="evidence" value="ECO:0007669"/>
    <property type="project" value="InterPro"/>
</dbReference>
<organism evidence="11 12">
    <name type="scientific">Aristolochia fimbriata</name>
    <name type="common">White veined hardy Dutchman's pipe vine</name>
    <dbReference type="NCBI Taxonomy" id="158543"/>
    <lineage>
        <taxon>Eukaryota</taxon>
        <taxon>Viridiplantae</taxon>
        <taxon>Streptophyta</taxon>
        <taxon>Embryophyta</taxon>
        <taxon>Tracheophyta</taxon>
        <taxon>Spermatophyta</taxon>
        <taxon>Magnoliopsida</taxon>
        <taxon>Magnoliidae</taxon>
        <taxon>Piperales</taxon>
        <taxon>Aristolochiaceae</taxon>
        <taxon>Aristolochia</taxon>
    </lineage>
</organism>
<evidence type="ECO:0000313" key="11">
    <source>
        <dbReference type="EMBL" id="KAG9443595.1"/>
    </source>
</evidence>